<sequence>MRGLAIKDYAINSDQGRTTGNTWTRNQGYDENTFCEFHQTQGHSTTNCKNISGEGGGGDEATKELLSELQRSSPPPPSLLRSVFAGLHTWESASVVDLKSMEFFDGREKSTDFAKDIISVCGCCIVMVKAFDDVQDDVVDEVIKEESAP</sequence>
<dbReference type="EMBL" id="QGKW02000007">
    <property type="protein sequence ID" value="KAF2618484.1"/>
    <property type="molecule type" value="Genomic_DNA"/>
</dbReference>
<reference evidence="1" key="1">
    <citation type="submission" date="2019-12" db="EMBL/GenBank/DDBJ databases">
        <title>Genome sequencing and annotation of Brassica cretica.</title>
        <authorList>
            <person name="Studholme D.J."/>
            <person name="Sarris P.F."/>
        </authorList>
    </citation>
    <scope>NUCLEOTIDE SEQUENCE</scope>
    <source>
        <strain evidence="1">PFS-001/15</strain>
        <tissue evidence="1">Leaf</tissue>
    </source>
</reference>
<dbReference type="AlphaFoldDB" id="A0A8S9MEB7"/>
<protein>
    <submittedName>
        <fullName evidence="1">Uncharacterized protein</fullName>
    </submittedName>
</protein>
<dbReference type="Proteomes" id="UP000712281">
    <property type="component" value="Unassembled WGS sequence"/>
</dbReference>
<evidence type="ECO:0000313" key="1">
    <source>
        <dbReference type="EMBL" id="KAF2618484.1"/>
    </source>
</evidence>
<evidence type="ECO:0000313" key="2">
    <source>
        <dbReference type="Proteomes" id="UP000712281"/>
    </source>
</evidence>
<accession>A0A8S9MEB7</accession>
<comment type="caution">
    <text evidence="1">The sequence shown here is derived from an EMBL/GenBank/DDBJ whole genome shotgun (WGS) entry which is preliminary data.</text>
</comment>
<name>A0A8S9MEB7_BRACR</name>
<organism evidence="1 2">
    <name type="scientific">Brassica cretica</name>
    <name type="common">Mustard</name>
    <dbReference type="NCBI Taxonomy" id="69181"/>
    <lineage>
        <taxon>Eukaryota</taxon>
        <taxon>Viridiplantae</taxon>
        <taxon>Streptophyta</taxon>
        <taxon>Embryophyta</taxon>
        <taxon>Tracheophyta</taxon>
        <taxon>Spermatophyta</taxon>
        <taxon>Magnoliopsida</taxon>
        <taxon>eudicotyledons</taxon>
        <taxon>Gunneridae</taxon>
        <taxon>Pentapetalae</taxon>
        <taxon>rosids</taxon>
        <taxon>malvids</taxon>
        <taxon>Brassicales</taxon>
        <taxon>Brassicaceae</taxon>
        <taxon>Brassiceae</taxon>
        <taxon>Brassica</taxon>
    </lineage>
</organism>
<gene>
    <name evidence="1" type="ORF">F2Q68_00039574</name>
</gene>
<proteinExistence type="predicted"/>